<organism evidence="2 3">
    <name type="scientific">Plasmodium fragile</name>
    <dbReference type="NCBI Taxonomy" id="5857"/>
    <lineage>
        <taxon>Eukaryota</taxon>
        <taxon>Sar</taxon>
        <taxon>Alveolata</taxon>
        <taxon>Apicomplexa</taxon>
        <taxon>Aconoidasida</taxon>
        <taxon>Haemosporida</taxon>
        <taxon>Plasmodiidae</taxon>
        <taxon>Plasmodium</taxon>
        <taxon>Plasmodium (Plasmodium)</taxon>
    </lineage>
</organism>
<dbReference type="Proteomes" id="UP000054561">
    <property type="component" value="Unassembled WGS sequence"/>
</dbReference>
<evidence type="ECO:0000313" key="2">
    <source>
        <dbReference type="EMBL" id="KJP86059.1"/>
    </source>
</evidence>
<reference evidence="2 3" key="1">
    <citation type="submission" date="2014-03" db="EMBL/GenBank/DDBJ databases">
        <title>The Genome Sequence of Plasmodium fragile nilgiri.</title>
        <authorList>
            <consortium name="The Broad Institute Genomics Platform"/>
            <consortium name="The Broad Institute Genome Sequencing Center for Infectious Disease"/>
            <person name="Neafsey D."/>
            <person name="Duraisingh M."/>
            <person name="Young S.K."/>
            <person name="Zeng Q."/>
            <person name="Gargeya S."/>
            <person name="Abouelleil A."/>
            <person name="Alvarado L."/>
            <person name="Chapman S.B."/>
            <person name="Gainer-Dewar J."/>
            <person name="Goldberg J."/>
            <person name="Griggs A."/>
            <person name="Gujja S."/>
            <person name="Hansen M."/>
            <person name="Howarth C."/>
            <person name="Imamovic A."/>
            <person name="Larimer J."/>
            <person name="Pearson M."/>
            <person name="Poon T.W."/>
            <person name="Priest M."/>
            <person name="Roberts A."/>
            <person name="Saif S."/>
            <person name="Shea T."/>
            <person name="Sykes S."/>
            <person name="Wortman J."/>
            <person name="Nusbaum C."/>
            <person name="Birren B."/>
        </authorList>
    </citation>
    <scope>NUCLEOTIDE SEQUENCE [LARGE SCALE GENOMIC DNA]</scope>
    <source>
        <strain evidence="3">nilgiri</strain>
    </source>
</reference>
<keyword evidence="3" id="KW-1185">Reference proteome</keyword>
<sequence>MSQEFYNFHGVTKLLNNLIKAEIKFRTLRTDNNVIHYSSALEQNLRKVYVRKCSSKHFYEKSNFVVGHCHNSKGIRAKTEYNVYYNNIVCTIFKTFTVSIISIIIFNVLQTIFIIPVGASIDKYMLILKGETIPSFSVLLNNSKVILELYIVVLLLFECLFDSILNFYDYEFLVNMEILLMHFLDNFNLYSRNNDLTNHSVYRTREESLNTLL</sequence>
<protein>
    <submittedName>
        <fullName evidence="2">Uncharacterized protein</fullName>
    </submittedName>
</protein>
<feature type="transmembrane region" description="Helical" evidence="1">
    <location>
        <begin position="149"/>
        <end position="168"/>
    </location>
</feature>
<name>A0A0D9QGB0_PLAFR</name>
<proteinExistence type="predicted"/>
<evidence type="ECO:0000256" key="1">
    <source>
        <dbReference type="SAM" id="Phobius"/>
    </source>
</evidence>
<keyword evidence="1" id="KW-0812">Transmembrane</keyword>
<feature type="transmembrane region" description="Helical" evidence="1">
    <location>
        <begin position="96"/>
        <end position="119"/>
    </location>
</feature>
<keyword evidence="1" id="KW-0472">Membrane</keyword>
<dbReference type="VEuPathDB" id="PlasmoDB:AK88_04316"/>
<gene>
    <name evidence="2" type="ORF">AK88_04316</name>
</gene>
<evidence type="ECO:0000313" key="3">
    <source>
        <dbReference type="Proteomes" id="UP000054561"/>
    </source>
</evidence>
<dbReference type="EMBL" id="KQ001703">
    <property type="protein sequence ID" value="KJP86059.1"/>
    <property type="molecule type" value="Genomic_DNA"/>
</dbReference>
<dbReference type="RefSeq" id="XP_012337349.1">
    <property type="nucleotide sequence ID" value="XM_012481926.1"/>
</dbReference>
<keyword evidence="1" id="KW-1133">Transmembrane helix</keyword>
<dbReference type="GeneID" id="24269630"/>
<dbReference type="AlphaFoldDB" id="A0A0D9QGB0"/>
<accession>A0A0D9QGB0</accession>